<organism evidence="16 17">
    <name type="scientific">Cyphellophora attinorum</name>
    <dbReference type="NCBI Taxonomy" id="1664694"/>
    <lineage>
        <taxon>Eukaryota</taxon>
        <taxon>Fungi</taxon>
        <taxon>Dikarya</taxon>
        <taxon>Ascomycota</taxon>
        <taxon>Pezizomycotina</taxon>
        <taxon>Eurotiomycetes</taxon>
        <taxon>Chaetothyriomycetidae</taxon>
        <taxon>Chaetothyriales</taxon>
        <taxon>Cyphellophoraceae</taxon>
        <taxon>Cyphellophora</taxon>
    </lineage>
</organism>
<comment type="catalytic activity">
    <reaction evidence="12 13">
        <text>L-glutamate + acetyl-CoA = N-acetyl-L-glutamate + CoA + H(+)</text>
        <dbReference type="Rhea" id="RHEA:24292"/>
        <dbReference type="ChEBI" id="CHEBI:15378"/>
        <dbReference type="ChEBI" id="CHEBI:29985"/>
        <dbReference type="ChEBI" id="CHEBI:44337"/>
        <dbReference type="ChEBI" id="CHEBI:57287"/>
        <dbReference type="ChEBI" id="CHEBI:57288"/>
        <dbReference type="EC" id="2.3.1.1"/>
    </reaction>
</comment>
<dbReference type="InterPro" id="IPR036393">
    <property type="entry name" value="AceGlu_kinase-like_sf"/>
</dbReference>
<name>A0A0N0NQM1_9EURO</name>
<evidence type="ECO:0000256" key="13">
    <source>
        <dbReference type="PIRNR" id="PIRNR007892"/>
    </source>
</evidence>
<evidence type="ECO:0000256" key="10">
    <source>
        <dbReference type="ARBA" id="ARBA00023128"/>
    </source>
</evidence>
<evidence type="ECO:0000256" key="12">
    <source>
        <dbReference type="ARBA" id="ARBA00048372"/>
    </source>
</evidence>
<dbReference type="EC" id="2.3.1.1" evidence="5 13"/>
<reference evidence="16 17" key="1">
    <citation type="submission" date="2015-06" db="EMBL/GenBank/DDBJ databases">
        <title>Draft genome of the ant-associated black yeast Phialophora attae CBS 131958.</title>
        <authorList>
            <person name="Moreno L.F."/>
            <person name="Stielow B.J."/>
            <person name="de Hoog S."/>
            <person name="Vicente V.A."/>
            <person name="Weiss V.A."/>
            <person name="de Vries M."/>
            <person name="Cruz L.M."/>
            <person name="Souza E.M."/>
        </authorList>
    </citation>
    <scope>NUCLEOTIDE SEQUENCE [LARGE SCALE GENOMIC DNA]</scope>
    <source>
        <strain evidence="16 17">CBS 131958</strain>
    </source>
</reference>
<keyword evidence="17" id="KW-1185">Reference proteome</keyword>
<evidence type="ECO:0000256" key="6">
    <source>
        <dbReference type="ARBA" id="ARBA00018802"/>
    </source>
</evidence>
<dbReference type="PIRSF" id="PIRSF007892">
    <property type="entry name" value="NAGS_fungal"/>
    <property type="match status" value="1"/>
</dbReference>
<feature type="region of interest" description="Disordered" evidence="14">
    <location>
        <begin position="30"/>
        <end position="55"/>
    </location>
</feature>
<keyword evidence="11 13" id="KW-0012">Acyltransferase</keyword>
<dbReference type="Gene3D" id="3.40.630.30">
    <property type="match status" value="1"/>
</dbReference>
<evidence type="ECO:0000256" key="1">
    <source>
        <dbReference type="ARBA" id="ARBA00002294"/>
    </source>
</evidence>
<dbReference type="Gene3D" id="3.40.1160.10">
    <property type="entry name" value="Acetylglutamate kinase-like"/>
    <property type="match status" value="1"/>
</dbReference>
<dbReference type="AlphaFoldDB" id="A0A0N0NQM1"/>
<dbReference type="GO" id="GO:0005759">
    <property type="term" value="C:mitochondrial matrix"/>
    <property type="evidence" value="ECO:0007669"/>
    <property type="project" value="TreeGrafter"/>
</dbReference>
<evidence type="ECO:0000256" key="2">
    <source>
        <dbReference type="ARBA" id="ARBA00004173"/>
    </source>
</evidence>
<dbReference type="GeneID" id="28738674"/>
<keyword evidence="10 13" id="KW-0496">Mitochondrion</keyword>
<dbReference type="PANTHER" id="PTHR23342">
    <property type="entry name" value="N-ACETYLGLUTAMATE SYNTHASE"/>
    <property type="match status" value="1"/>
</dbReference>
<evidence type="ECO:0000256" key="14">
    <source>
        <dbReference type="SAM" id="MobiDB-lite"/>
    </source>
</evidence>
<keyword evidence="9" id="KW-0809">Transit peptide</keyword>
<evidence type="ECO:0000256" key="8">
    <source>
        <dbReference type="ARBA" id="ARBA00022679"/>
    </source>
</evidence>
<evidence type="ECO:0000256" key="5">
    <source>
        <dbReference type="ARBA" id="ARBA00012697"/>
    </source>
</evidence>
<dbReference type="EMBL" id="LFJN01000004">
    <property type="protein sequence ID" value="KPI44068.1"/>
    <property type="molecule type" value="Genomic_DNA"/>
</dbReference>
<dbReference type="Pfam" id="PF04768">
    <property type="entry name" value="NAT"/>
    <property type="match status" value="1"/>
</dbReference>
<comment type="caution">
    <text evidence="16">The sequence shown here is derived from an EMBL/GenBank/DDBJ whole genome shotgun (WGS) entry which is preliminary data.</text>
</comment>
<dbReference type="GO" id="GO:0004042">
    <property type="term" value="F:L-glutamate N-acetyltransferase activity"/>
    <property type="evidence" value="ECO:0007669"/>
    <property type="project" value="InterPro"/>
</dbReference>
<evidence type="ECO:0000259" key="15">
    <source>
        <dbReference type="PROSITE" id="PS51731"/>
    </source>
</evidence>
<evidence type="ECO:0000313" key="16">
    <source>
        <dbReference type="EMBL" id="KPI44068.1"/>
    </source>
</evidence>
<dbReference type="FunFam" id="3.40.630.30:FF:000049">
    <property type="entry name" value="Amino-acid acetyltransferase, mitochondrial"/>
    <property type="match status" value="1"/>
</dbReference>
<keyword evidence="7 13" id="KW-0028">Amino-acid biosynthesis</keyword>
<evidence type="ECO:0000256" key="7">
    <source>
        <dbReference type="ARBA" id="ARBA00022605"/>
    </source>
</evidence>
<gene>
    <name evidence="16" type="ORF">AB675_6498</name>
</gene>
<keyword evidence="8 13" id="KW-0808">Transferase</keyword>
<dbReference type="GO" id="GO:0006526">
    <property type="term" value="P:L-arginine biosynthetic process"/>
    <property type="evidence" value="ECO:0007669"/>
    <property type="project" value="UniProtKB-UniPathway"/>
</dbReference>
<comment type="pathway">
    <text evidence="3 13">Amino-acid biosynthesis; L-arginine biosynthesis; N(2)-acetyl-L-ornithine from L-glutamate: step 1/4.</text>
</comment>
<dbReference type="InterPro" id="IPR006855">
    <property type="entry name" value="Vertebrate-like_GNAT_dom"/>
</dbReference>
<comment type="function">
    <text evidence="1 13">N-acetylglutamate synthase involved in arginine biosynthesis.</text>
</comment>
<dbReference type="VEuPathDB" id="FungiDB:AB675_6498"/>
<sequence>MGILNEYCPRLGRVQVTTYSLQQLRWQATSSPAQNVTSPKSGRSRKSPLGKLAQQKEEDKQFFADLLSAAATKRDAKAYLSRLKSDRFNAKPDLSGIFFPTNAVADTPKFEQNALSKSSEIQYAELPHVALVKISAMSQIDDGVLRGIAGTLTQLARLSMLPCIVIDEDTELSPIQRRKQVEQQADRLVSAIEDSAGYSVRKVSDILSIGSDGRAMVTMPALLERPLQRGRIVLVMPVAYDPATQSITSVKGDDVLVALTKYSTGHESSSWSGGVNTTSTSPKAAVIDRVIVIDAAGGVPSTKSIDQMHVFVNMEQEYHSLQEELRSSNDDRVSPSHASNLSMLRQCLQLLPSTASGLITTPFEAANSCQRAHDSPPDVSTVGTRRQRNPLIHSLLTDKPAYSSSLPSSRLSTEFPVLTTSTSVKHGLPLTILPNPDAQQWTPTKKPWIQLTDPRIDLDRLVYLINDSFGRQLDVPAYLRRVNDTIAGVIIAGDYEGGAILTWERPSYLPSDSDRLVPYLDKFAVLRKAQGGGGGVADILFNAMTRTCFPDGVCWRSRKNNPVNKWYFERSRGTWKLPGMDWTMFWTTPNVVAPGVRSPNRGGVSNQDTFLDYETVCRSVQPTWLDKKAAA</sequence>
<comment type="similarity">
    <text evidence="4 13">Belongs to the acetyltransferase family.</text>
</comment>
<dbReference type="UniPathway" id="UPA00068">
    <property type="reaction ID" value="UER00106"/>
</dbReference>
<dbReference type="OrthoDB" id="5585968at2759"/>
<dbReference type="Proteomes" id="UP000038010">
    <property type="component" value="Unassembled WGS sequence"/>
</dbReference>
<comment type="subcellular location">
    <subcellularLocation>
        <location evidence="2 13">Mitochondrion</location>
    </subcellularLocation>
</comment>
<dbReference type="GO" id="GO:0006592">
    <property type="term" value="P:ornithine biosynthetic process"/>
    <property type="evidence" value="ECO:0007669"/>
    <property type="project" value="TreeGrafter"/>
</dbReference>
<evidence type="ECO:0000256" key="11">
    <source>
        <dbReference type="ARBA" id="ARBA00023315"/>
    </source>
</evidence>
<protein>
    <recommendedName>
        <fullName evidence="6 13">Amino-acid acetyltransferase, mitochondrial</fullName>
        <ecNumber evidence="5 13">2.3.1.1</ecNumber>
    </recommendedName>
    <alternativeName>
        <fullName evidence="13">Glutamate N-acetyltransferase</fullName>
    </alternativeName>
    <alternativeName>
        <fullName evidence="13">N-acetylglutamate synthase</fullName>
    </alternativeName>
</protein>
<dbReference type="STRING" id="1664694.A0A0N0NQM1"/>
<evidence type="ECO:0000256" key="4">
    <source>
        <dbReference type="ARBA" id="ARBA00008694"/>
    </source>
</evidence>
<dbReference type="InterPro" id="IPR011190">
    <property type="entry name" value="GlcNAc_Synth_fun"/>
</dbReference>
<dbReference type="PANTHER" id="PTHR23342:SF4">
    <property type="entry name" value="AMINO-ACID ACETYLTRANSFERASE, MITOCHONDRIAL"/>
    <property type="match status" value="1"/>
</dbReference>
<accession>A0A0N0NQM1</accession>
<evidence type="ECO:0000256" key="3">
    <source>
        <dbReference type="ARBA" id="ARBA00004925"/>
    </source>
</evidence>
<dbReference type="RefSeq" id="XP_018004031.1">
    <property type="nucleotide sequence ID" value="XM_018146794.1"/>
</dbReference>
<feature type="domain" description="N-acetyltransferase" evidence="15">
    <location>
        <begin position="445"/>
        <end position="610"/>
    </location>
</feature>
<evidence type="ECO:0000313" key="17">
    <source>
        <dbReference type="Proteomes" id="UP000038010"/>
    </source>
</evidence>
<feature type="compositionally biased region" description="Polar residues" evidence="14">
    <location>
        <begin position="30"/>
        <end position="41"/>
    </location>
</feature>
<proteinExistence type="inferred from homology"/>
<dbReference type="PROSITE" id="PS51731">
    <property type="entry name" value="GNAT_NAGS"/>
    <property type="match status" value="1"/>
</dbReference>
<evidence type="ECO:0000256" key="9">
    <source>
        <dbReference type="ARBA" id="ARBA00022946"/>
    </source>
</evidence>